<dbReference type="EMBL" id="JASGCB010000044">
    <property type="protein sequence ID" value="MDI9261293.1"/>
    <property type="molecule type" value="Genomic_DNA"/>
</dbReference>
<evidence type="ECO:0000313" key="2">
    <source>
        <dbReference type="Proteomes" id="UP001529245"/>
    </source>
</evidence>
<proteinExistence type="predicted"/>
<sequence>MSELAALGYDRWKLMTPEEDAAFWGLGEDEATDEDEVLECECCGDPIDEDTAIQDGPSWFCPECWEAMEVIEEGETDAGEVEKATA</sequence>
<evidence type="ECO:0008006" key="3">
    <source>
        <dbReference type="Google" id="ProtNLM"/>
    </source>
</evidence>
<protein>
    <recommendedName>
        <fullName evidence="3">Small CPxCG-related zinc finger protein</fullName>
    </recommendedName>
</protein>
<gene>
    <name evidence="1" type="ORF">QID03_14120</name>
</gene>
<name>A0ABT6Y1S0_ALISE</name>
<keyword evidence="2" id="KW-1185">Reference proteome</keyword>
<dbReference type="Proteomes" id="UP001529245">
    <property type="component" value="Unassembled WGS sequence"/>
</dbReference>
<evidence type="ECO:0000313" key="1">
    <source>
        <dbReference type="EMBL" id="MDI9261293.1"/>
    </source>
</evidence>
<comment type="caution">
    <text evidence="1">The sequence shown here is derived from an EMBL/GenBank/DDBJ whole genome shotgun (WGS) entry which is preliminary data.</text>
</comment>
<reference evidence="1 2" key="1">
    <citation type="submission" date="2023-04" db="EMBL/GenBank/DDBJ databases">
        <title>A. sendaiensis sub sp. chiapanensis a novel subspecie with specific adaptation in bacterial cell wall isolated from an active volcano.</title>
        <authorList>
            <person name="Alvarez Gutierrez P.E."/>
            <person name="Ortiz Cortes L.Y."/>
        </authorList>
    </citation>
    <scope>NUCLEOTIDE SEQUENCE [LARGE SCALE GENOMIC DNA]</scope>
    <source>
        <strain evidence="1 2">PA2</strain>
    </source>
</reference>
<accession>A0ABT6Y1S0</accession>
<dbReference type="RefSeq" id="WP_283204686.1">
    <property type="nucleotide sequence ID" value="NZ_JASGCB010000044.1"/>
</dbReference>
<organism evidence="1 2">
    <name type="scientific">Alicyclobacillus sendaiensis PA2</name>
    <dbReference type="NCBI Taxonomy" id="3029425"/>
    <lineage>
        <taxon>Bacteria</taxon>
        <taxon>Bacillati</taxon>
        <taxon>Bacillota</taxon>
        <taxon>Bacilli</taxon>
        <taxon>Bacillales</taxon>
        <taxon>Alicyclobacillaceae</taxon>
        <taxon>Alicyclobacillus</taxon>
    </lineage>
</organism>